<evidence type="ECO:0000256" key="3">
    <source>
        <dbReference type="ARBA" id="ARBA00022840"/>
    </source>
</evidence>
<name>A0ABD5YXN7_9EURY</name>
<evidence type="ECO:0000256" key="4">
    <source>
        <dbReference type="RuleBase" id="RU003322"/>
    </source>
</evidence>
<dbReference type="Gene3D" id="3.90.640.10">
    <property type="entry name" value="Actin, Chain A, domain 4"/>
    <property type="match status" value="1"/>
</dbReference>
<gene>
    <name evidence="5" type="ORF">ACFQL7_26840</name>
</gene>
<dbReference type="InterPro" id="IPR043129">
    <property type="entry name" value="ATPase_NBD"/>
</dbReference>
<dbReference type="GO" id="GO:0005524">
    <property type="term" value="F:ATP binding"/>
    <property type="evidence" value="ECO:0007669"/>
    <property type="project" value="UniProtKB-KW"/>
</dbReference>
<dbReference type="InterPro" id="IPR018181">
    <property type="entry name" value="Heat_shock_70_CS"/>
</dbReference>
<comment type="caution">
    <text evidence="5">The sequence shown here is derived from an EMBL/GenBank/DDBJ whole genome shotgun (WGS) entry which is preliminary data.</text>
</comment>
<sequence>MSDEVVLGIDLGAMNSTVGMMGTSGPEIITTQNGATTIPSTVALPDDGEPIAGKSAKQFARDHPDRSVRMLKPHLGEPITVTLGDDDLTPESLTAVLLRTLMQHTGTTRKGSVDRAVVAVPSLASNRHRSGVRQACELADIELARIREDACLAGVGYGYTIGDEANRLVLICDLGAATFDVALMGIGGGVHEVLATASDLTLGGDDWTWAIVEWLLSEFAEQYDASSASSVRNNRHTLDRLYYAAETAKKELSQTPETEITLPSLLTTSTGSLGLQTTLSRSTFERFTQCLAARLIEPIADALASGGFDSAEIDDVVLIGGGSQLPDVQRTISQAVGRSITPTANGTELVALGATVESGMIHGDFNDIIPLHLNNRSIGIETRYGQFEPIIERNTTIPSEETKTFVTAIDDQTSFRIPIFQGNNSIAAKNEYCGELTLTDISAESTGKLEVGITVNVDENRQVMVELHAVDATVSERIPLEELGYDHEFTRQVAPGVIARDRRLVPLHQDWFLRFDARSFSWRGESQSVFPRRTTRRVRHPFSRIPTYLRAD</sequence>
<dbReference type="AlphaFoldDB" id="A0ABD5YXN7"/>
<dbReference type="EMBL" id="JBHTAX010000006">
    <property type="protein sequence ID" value="MFC7193031.1"/>
    <property type="molecule type" value="Genomic_DNA"/>
</dbReference>
<dbReference type="Gene3D" id="2.60.34.10">
    <property type="entry name" value="Substrate Binding Domain Of DNAk, Chain A, domain 1"/>
    <property type="match status" value="1"/>
</dbReference>
<evidence type="ECO:0000256" key="1">
    <source>
        <dbReference type="ARBA" id="ARBA00007381"/>
    </source>
</evidence>
<dbReference type="SUPFAM" id="SSF53067">
    <property type="entry name" value="Actin-like ATPase domain"/>
    <property type="match status" value="2"/>
</dbReference>
<dbReference type="InterPro" id="IPR013126">
    <property type="entry name" value="Hsp_70_fam"/>
</dbReference>
<evidence type="ECO:0000256" key="2">
    <source>
        <dbReference type="ARBA" id="ARBA00022741"/>
    </source>
</evidence>
<proteinExistence type="inferred from homology"/>
<accession>A0ABD5YXN7</accession>
<comment type="similarity">
    <text evidence="1 4">Belongs to the heat shock protein 70 family.</text>
</comment>
<dbReference type="Pfam" id="PF00012">
    <property type="entry name" value="HSP70"/>
    <property type="match status" value="2"/>
</dbReference>
<dbReference type="Gene3D" id="3.30.420.40">
    <property type="match status" value="2"/>
</dbReference>
<protein>
    <submittedName>
        <fullName evidence="5">Hsp70 family protein</fullName>
    </submittedName>
</protein>
<dbReference type="RefSeq" id="WP_390206928.1">
    <property type="nucleotide sequence ID" value="NZ_JBHTAX010000006.1"/>
</dbReference>
<dbReference type="FunFam" id="3.90.640.10:FF:000003">
    <property type="entry name" value="Molecular chaperone DnaK"/>
    <property type="match status" value="1"/>
</dbReference>
<keyword evidence="3 4" id="KW-0067">ATP-binding</keyword>
<organism evidence="5 6">
    <name type="scientific">Halocatena marina</name>
    <dbReference type="NCBI Taxonomy" id="2934937"/>
    <lineage>
        <taxon>Archaea</taxon>
        <taxon>Methanobacteriati</taxon>
        <taxon>Methanobacteriota</taxon>
        <taxon>Stenosarchaea group</taxon>
        <taxon>Halobacteria</taxon>
        <taxon>Halobacteriales</taxon>
        <taxon>Natronomonadaceae</taxon>
        <taxon>Halocatena</taxon>
    </lineage>
</organism>
<dbReference type="PANTHER" id="PTHR19375">
    <property type="entry name" value="HEAT SHOCK PROTEIN 70KDA"/>
    <property type="match status" value="1"/>
</dbReference>
<reference evidence="5 6" key="1">
    <citation type="journal article" date="2019" name="Int. J. Syst. Evol. Microbiol.">
        <title>The Global Catalogue of Microorganisms (GCM) 10K type strain sequencing project: providing services to taxonomists for standard genome sequencing and annotation.</title>
        <authorList>
            <consortium name="The Broad Institute Genomics Platform"/>
            <consortium name="The Broad Institute Genome Sequencing Center for Infectious Disease"/>
            <person name="Wu L."/>
            <person name="Ma J."/>
        </authorList>
    </citation>
    <scope>NUCLEOTIDE SEQUENCE [LARGE SCALE GENOMIC DNA]</scope>
    <source>
        <strain evidence="5 6">RDMS1</strain>
    </source>
</reference>
<dbReference type="FunFam" id="3.30.420.40:FF:000028">
    <property type="entry name" value="heat shock 70 kDa protein-like"/>
    <property type="match status" value="1"/>
</dbReference>
<dbReference type="SUPFAM" id="SSF100920">
    <property type="entry name" value="Heat shock protein 70kD (HSP70), peptide-binding domain"/>
    <property type="match status" value="1"/>
</dbReference>
<evidence type="ECO:0000313" key="6">
    <source>
        <dbReference type="Proteomes" id="UP001596417"/>
    </source>
</evidence>
<dbReference type="Proteomes" id="UP001596417">
    <property type="component" value="Unassembled WGS sequence"/>
</dbReference>
<dbReference type="PROSITE" id="PS01036">
    <property type="entry name" value="HSP70_3"/>
    <property type="match status" value="1"/>
</dbReference>
<dbReference type="PRINTS" id="PR00301">
    <property type="entry name" value="HEATSHOCK70"/>
</dbReference>
<keyword evidence="6" id="KW-1185">Reference proteome</keyword>
<keyword evidence="2 4" id="KW-0547">Nucleotide-binding</keyword>
<dbReference type="InterPro" id="IPR029047">
    <property type="entry name" value="HSP70_peptide-bd_sf"/>
</dbReference>
<evidence type="ECO:0000313" key="5">
    <source>
        <dbReference type="EMBL" id="MFC7193031.1"/>
    </source>
</evidence>